<dbReference type="FunFam" id="3.40.50.300:FF:000166">
    <property type="entry name" value="vesicle-fusing ATPase isoform X1"/>
    <property type="match status" value="1"/>
</dbReference>
<evidence type="ECO:0000256" key="5">
    <source>
        <dbReference type="ARBA" id="ARBA00022927"/>
    </source>
</evidence>
<evidence type="ECO:0000256" key="4">
    <source>
        <dbReference type="ARBA" id="ARBA00022840"/>
    </source>
</evidence>
<evidence type="ECO:0000313" key="9">
    <source>
        <dbReference type="Proteomes" id="UP000001449"/>
    </source>
</evidence>
<dbReference type="RefSeq" id="XP_002288886.1">
    <property type="nucleotide sequence ID" value="XM_002288850.1"/>
</dbReference>
<name>B8BY63_THAPS</name>
<dbReference type="KEGG" id="tps:THAPSDRAFT_3575"/>
<feature type="domain" description="AAA+ ATPase" evidence="7">
    <location>
        <begin position="539"/>
        <end position="664"/>
    </location>
</feature>
<dbReference type="Pfam" id="PF17862">
    <property type="entry name" value="AAA_lid_3"/>
    <property type="match status" value="1"/>
</dbReference>
<dbReference type="GO" id="GO:0035494">
    <property type="term" value="P:SNARE complex disassembly"/>
    <property type="evidence" value="ECO:0007669"/>
    <property type="project" value="InterPro"/>
</dbReference>
<comment type="subcellular location">
    <subcellularLocation>
        <location evidence="6">Cytoplasm</location>
    </subcellularLocation>
</comment>
<reference evidence="8 9" key="2">
    <citation type="journal article" date="2008" name="Nature">
        <title>The Phaeodactylum genome reveals the evolutionary history of diatom genomes.</title>
        <authorList>
            <person name="Bowler C."/>
            <person name="Allen A.E."/>
            <person name="Badger J.H."/>
            <person name="Grimwood J."/>
            <person name="Jabbari K."/>
            <person name="Kuo A."/>
            <person name="Maheswari U."/>
            <person name="Martens C."/>
            <person name="Maumus F."/>
            <person name="Otillar R.P."/>
            <person name="Rayko E."/>
            <person name="Salamov A."/>
            <person name="Vandepoele K."/>
            <person name="Beszteri B."/>
            <person name="Gruber A."/>
            <person name="Heijde M."/>
            <person name="Katinka M."/>
            <person name="Mock T."/>
            <person name="Valentin K."/>
            <person name="Verret F."/>
            <person name="Berges J.A."/>
            <person name="Brownlee C."/>
            <person name="Cadoret J.P."/>
            <person name="Chiovitti A."/>
            <person name="Choi C.J."/>
            <person name="Coesel S."/>
            <person name="De Martino A."/>
            <person name="Detter J.C."/>
            <person name="Durkin C."/>
            <person name="Falciatore A."/>
            <person name="Fournet J."/>
            <person name="Haruta M."/>
            <person name="Huysman M.J."/>
            <person name="Jenkins B.D."/>
            <person name="Jiroutova K."/>
            <person name="Jorgensen R.E."/>
            <person name="Joubert Y."/>
            <person name="Kaplan A."/>
            <person name="Kroger N."/>
            <person name="Kroth P.G."/>
            <person name="La Roche J."/>
            <person name="Lindquist E."/>
            <person name="Lommer M."/>
            <person name="Martin-Jezequel V."/>
            <person name="Lopez P.J."/>
            <person name="Lucas S."/>
            <person name="Mangogna M."/>
            <person name="McGinnis K."/>
            <person name="Medlin L.K."/>
            <person name="Montsant A."/>
            <person name="Oudot-Le Secq M.P."/>
            <person name="Napoli C."/>
            <person name="Obornik M."/>
            <person name="Parker M.S."/>
            <person name="Petit J.L."/>
            <person name="Porcel B.M."/>
            <person name="Poulsen N."/>
            <person name="Robison M."/>
            <person name="Rychlewski L."/>
            <person name="Rynearson T.A."/>
            <person name="Schmutz J."/>
            <person name="Shapiro H."/>
            <person name="Siaut M."/>
            <person name="Stanley M."/>
            <person name="Sussman M.R."/>
            <person name="Taylor A.R."/>
            <person name="Vardi A."/>
            <person name="von Dassow P."/>
            <person name="Vyverman W."/>
            <person name="Willis A."/>
            <person name="Wyrwicz L.S."/>
            <person name="Rokhsar D.S."/>
            <person name="Weissenbach J."/>
            <person name="Armbrust E.V."/>
            <person name="Green B.R."/>
            <person name="Van de Peer Y."/>
            <person name="Grigoriev I.V."/>
        </authorList>
    </citation>
    <scope>NUCLEOTIDE SEQUENCE [LARGE SCALE GENOMIC DNA]</scope>
    <source>
        <strain evidence="8 9">CCMP1335</strain>
    </source>
</reference>
<dbReference type="Pfam" id="PF00004">
    <property type="entry name" value="AAA"/>
    <property type="match status" value="2"/>
</dbReference>
<dbReference type="AlphaFoldDB" id="B8BY63"/>
<accession>B8BY63</accession>
<dbReference type="InterPro" id="IPR003959">
    <property type="entry name" value="ATPase_AAA_core"/>
</dbReference>
<evidence type="ECO:0000259" key="7">
    <source>
        <dbReference type="SMART" id="SM00382"/>
    </source>
</evidence>
<dbReference type="PaxDb" id="35128-Thaps12899"/>
<dbReference type="GO" id="GO:0006891">
    <property type="term" value="P:intra-Golgi vesicle-mediated transport"/>
    <property type="evidence" value="ECO:0000318"/>
    <property type="project" value="GO_Central"/>
</dbReference>
<dbReference type="SUPFAM" id="SSF54585">
    <property type="entry name" value="Cdc48 domain 2-like"/>
    <property type="match status" value="1"/>
</dbReference>
<dbReference type="InParanoid" id="B8BY63"/>
<dbReference type="SMART" id="SM00382">
    <property type="entry name" value="AAA"/>
    <property type="match status" value="2"/>
</dbReference>
<dbReference type="Gene3D" id="2.40.40.20">
    <property type="match status" value="1"/>
</dbReference>
<dbReference type="STRING" id="35128.B8BY63"/>
<sequence length="735" mass="80013">MARPIVLQVGNMPSNRLALTNRVYLSPTIYGFLLEALGPQASTAGPPLVLVGPHAYVAEANADVPQDKVALNGLQRRFAQLSLANKVEVRPFRPPPGYALATMEVDVDLLMKKSAGGGAPREIDTDRLASDFLLNFEGQVFEVGQTLAMDFEGTKLELTITAVNQIDLDGGKPSAELVSSDDATRVGQLLAPTVLAFSRPHGSNLVALVGNKVVGGSGGANTIFLSDFDFEKLGIGGLDAEFNQIFRRAFASRIWPAHVIKQLGISHVRGMLLYGPPGCGKTLIARQIGKVLNAREPKIVNGPEILNKYVGGSEEKIRELFAEAEKEQLEMGDHSMLHIIILDEMDAICKQRGSNRSDSGVSDSVVNQLLSKIDGVDSLNNILLIGMTNRKDMIDDALLRPGRLEVHVEIGLPDNKGRLQILNIHTRNMLANKRLSSEVMDRLDEISEKTKNFSGAEIEGLVKAATSYALTRCVDVNDLSKAPDDKNLIVQFDDFQRALDDVSPKFGAKSQELKALYRNGFVPYGDSFDLLMGNLERLIDQVSSGKTAVAAKVAVESGFPFVRMISADDMIGYSEMSKCQEIHKAFLDSYKSPLSLIFIDDIERIIDYVAIGPRFSNVVLQTLLVLLKKVPPEHGRRLLVIGTTSCPHLLQDLGLVQAFGVNLSTSLLEEPMQIAEVLRVAAHMTESDAEGIARSITNPIGIKTLLMVAEMAKQGSKTGSVDINLFMECLHTVGY</sequence>
<dbReference type="InterPro" id="IPR039812">
    <property type="entry name" value="Vesicle-fus_ATPase"/>
</dbReference>
<dbReference type="GeneID" id="7441908"/>
<dbReference type="GO" id="GO:0046872">
    <property type="term" value="F:metal ion binding"/>
    <property type="evidence" value="ECO:0007669"/>
    <property type="project" value="UniProtKB-UniRule"/>
</dbReference>
<comment type="catalytic activity">
    <reaction evidence="6">
        <text>ATP + H2O = ADP + phosphate + H(+)</text>
        <dbReference type="Rhea" id="RHEA:13065"/>
        <dbReference type="ChEBI" id="CHEBI:15377"/>
        <dbReference type="ChEBI" id="CHEBI:15378"/>
        <dbReference type="ChEBI" id="CHEBI:30616"/>
        <dbReference type="ChEBI" id="CHEBI:43474"/>
        <dbReference type="ChEBI" id="CHEBI:456216"/>
        <dbReference type="EC" id="3.6.4.6"/>
    </reaction>
</comment>
<dbReference type="EC" id="3.6.4.6" evidence="6"/>
<dbReference type="InterPro" id="IPR004201">
    <property type="entry name" value="Cdc48_dom2"/>
</dbReference>
<reference evidence="8 9" key="1">
    <citation type="journal article" date="2004" name="Science">
        <title>The genome of the diatom Thalassiosira pseudonana: ecology, evolution, and metabolism.</title>
        <authorList>
            <person name="Armbrust E.V."/>
            <person name="Berges J.A."/>
            <person name="Bowler C."/>
            <person name="Green B.R."/>
            <person name="Martinez D."/>
            <person name="Putnam N.H."/>
            <person name="Zhou S."/>
            <person name="Allen A.E."/>
            <person name="Apt K.E."/>
            <person name="Bechner M."/>
            <person name="Brzezinski M.A."/>
            <person name="Chaal B.K."/>
            <person name="Chiovitti A."/>
            <person name="Davis A.K."/>
            <person name="Demarest M.S."/>
            <person name="Detter J.C."/>
            <person name="Glavina T."/>
            <person name="Goodstein D."/>
            <person name="Hadi M.Z."/>
            <person name="Hellsten U."/>
            <person name="Hildebrand M."/>
            <person name="Jenkins B.D."/>
            <person name="Jurka J."/>
            <person name="Kapitonov V.V."/>
            <person name="Kroger N."/>
            <person name="Lau W.W."/>
            <person name="Lane T.W."/>
            <person name="Larimer F.W."/>
            <person name="Lippmeier J.C."/>
            <person name="Lucas S."/>
            <person name="Medina M."/>
            <person name="Montsant A."/>
            <person name="Obornik M."/>
            <person name="Parker M.S."/>
            <person name="Palenik B."/>
            <person name="Pazour G.J."/>
            <person name="Richardson P.M."/>
            <person name="Rynearson T.A."/>
            <person name="Saito M.A."/>
            <person name="Schwartz D.C."/>
            <person name="Thamatrakoln K."/>
            <person name="Valentin K."/>
            <person name="Vardi A."/>
            <person name="Wilkerson F.P."/>
            <person name="Rokhsar D.S."/>
        </authorList>
    </citation>
    <scope>NUCLEOTIDE SEQUENCE [LARGE SCALE GENOMIC DNA]</scope>
    <source>
        <strain evidence="8 9">CCMP1335</strain>
    </source>
</reference>
<keyword evidence="4 6" id="KW-0067">ATP-binding</keyword>
<dbReference type="PROSITE" id="PS00674">
    <property type="entry name" value="AAA"/>
    <property type="match status" value="1"/>
</dbReference>
<keyword evidence="6" id="KW-0378">Hydrolase</keyword>
<evidence type="ECO:0000256" key="3">
    <source>
        <dbReference type="ARBA" id="ARBA00022741"/>
    </source>
</evidence>
<protein>
    <recommendedName>
        <fullName evidence="6">Vesicle-fusing ATPase</fullName>
        <ecNumber evidence="6">3.6.4.6</ecNumber>
    </recommendedName>
</protein>
<dbReference type="InterPro" id="IPR041569">
    <property type="entry name" value="AAA_lid_3"/>
</dbReference>
<dbReference type="GO" id="GO:0005524">
    <property type="term" value="F:ATP binding"/>
    <property type="evidence" value="ECO:0007669"/>
    <property type="project" value="UniProtKB-UniRule"/>
</dbReference>
<keyword evidence="6" id="KW-0479">Metal-binding</keyword>
<comment type="function">
    <text evidence="6">Required for vesicle-mediated transport. Catalyzes the fusion of transport vesicles within the Golgi cisternae. Is also required for transport from the endoplasmic reticulum to the Golgi stack. Seems to function as a fusion protein required for the delivery of cargo proteins to all compartments of the Golgi stack independent of vesicle origin.</text>
</comment>
<dbReference type="SUPFAM" id="SSF52540">
    <property type="entry name" value="P-loop containing nucleoside triphosphate hydrolases"/>
    <property type="match status" value="2"/>
</dbReference>
<dbReference type="FunFam" id="1.10.8.60:FF:000115">
    <property type="entry name" value="N-ethylmaleimide-sensitive fusion protein, putative"/>
    <property type="match status" value="1"/>
</dbReference>
<keyword evidence="5 6" id="KW-0653">Protein transport</keyword>
<dbReference type="InterPro" id="IPR009010">
    <property type="entry name" value="Asp_de-COase-like_dom_sf"/>
</dbReference>
<dbReference type="InterPro" id="IPR003593">
    <property type="entry name" value="AAA+_ATPase"/>
</dbReference>
<dbReference type="Proteomes" id="UP000001449">
    <property type="component" value="Chromosome 3"/>
</dbReference>
<comment type="cofactor">
    <cofactor evidence="6">
        <name>Mg(2+)</name>
        <dbReference type="ChEBI" id="CHEBI:18420"/>
    </cofactor>
    <text evidence="6">Binds 1 Mg(2+) ion per subunit.</text>
</comment>
<dbReference type="EMBL" id="CM000640">
    <property type="protein sequence ID" value="EED94322.1"/>
    <property type="molecule type" value="Genomic_DNA"/>
</dbReference>
<evidence type="ECO:0000256" key="6">
    <source>
        <dbReference type="RuleBase" id="RU367045"/>
    </source>
</evidence>
<evidence type="ECO:0000313" key="8">
    <source>
        <dbReference type="EMBL" id="EED94322.1"/>
    </source>
</evidence>
<dbReference type="Gene3D" id="3.10.330.10">
    <property type="match status" value="1"/>
</dbReference>
<proteinExistence type="inferred from homology"/>
<keyword evidence="6" id="KW-0963">Cytoplasm</keyword>
<dbReference type="PANTHER" id="PTHR23078">
    <property type="entry name" value="VESICULAR-FUSION PROTEIN NSF"/>
    <property type="match status" value="1"/>
</dbReference>
<dbReference type="HOGENOM" id="CLU_008037_2_0_1"/>
<dbReference type="FunFam" id="3.40.50.300:FF:000187">
    <property type="entry name" value="Vesicular-fusion ATPase SEC18"/>
    <property type="match status" value="1"/>
</dbReference>
<keyword evidence="3 6" id="KW-0547">Nucleotide-binding</keyword>
<keyword evidence="2 6" id="KW-0813">Transport</keyword>
<dbReference type="eggNOG" id="KOG0741">
    <property type="taxonomic scope" value="Eukaryota"/>
</dbReference>
<dbReference type="GO" id="GO:0043001">
    <property type="term" value="P:Golgi to plasma membrane protein transport"/>
    <property type="evidence" value="ECO:0000318"/>
    <property type="project" value="GO_Central"/>
</dbReference>
<dbReference type="InterPro" id="IPR003960">
    <property type="entry name" value="ATPase_AAA_CS"/>
</dbReference>
<dbReference type="Gene3D" id="3.40.50.300">
    <property type="entry name" value="P-loop containing nucleotide triphosphate hydrolases"/>
    <property type="match status" value="2"/>
</dbReference>
<dbReference type="InterPro" id="IPR027417">
    <property type="entry name" value="P-loop_NTPase"/>
</dbReference>
<keyword evidence="9" id="KW-1185">Reference proteome</keyword>
<dbReference type="Gene3D" id="1.10.8.60">
    <property type="match status" value="1"/>
</dbReference>
<feature type="domain" description="AAA+ ATPase" evidence="7">
    <location>
        <begin position="267"/>
        <end position="414"/>
    </location>
</feature>
<keyword evidence="6" id="KW-0931">ER-Golgi transport</keyword>
<keyword evidence="6" id="KW-0460">Magnesium</keyword>
<comment type="similarity">
    <text evidence="1 6">Belongs to the AAA ATPase family.</text>
</comment>
<dbReference type="GO" id="GO:0016887">
    <property type="term" value="F:ATP hydrolysis activity"/>
    <property type="evidence" value="ECO:0000318"/>
    <property type="project" value="GO_Central"/>
</dbReference>
<evidence type="ECO:0000256" key="1">
    <source>
        <dbReference type="ARBA" id="ARBA00006914"/>
    </source>
</evidence>
<organism evidence="8 9">
    <name type="scientific">Thalassiosira pseudonana</name>
    <name type="common">Marine diatom</name>
    <name type="synonym">Cyclotella nana</name>
    <dbReference type="NCBI Taxonomy" id="35128"/>
    <lineage>
        <taxon>Eukaryota</taxon>
        <taxon>Sar</taxon>
        <taxon>Stramenopiles</taxon>
        <taxon>Ochrophyta</taxon>
        <taxon>Bacillariophyta</taxon>
        <taxon>Coscinodiscophyceae</taxon>
        <taxon>Thalassiosirophycidae</taxon>
        <taxon>Thalassiosirales</taxon>
        <taxon>Thalassiosiraceae</taxon>
        <taxon>Thalassiosira</taxon>
    </lineage>
</organism>
<dbReference type="GO" id="GO:0005795">
    <property type="term" value="C:Golgi stack"/>
    <property type="evidence" value="ECO:0000318"/>
    <property type="project" value="GO_Central"/>
</dbReference>
<dbReference type="FunFam" id="2.40.40.20:FF:000028">
    <property type="entry name" value="Vesicle-fusing ATPase"/>
    <property type="match status" value="1"/>
</dbReference>
<evidence type="ECO:0000256" key="2">
    <source>
        <dbReference type="ARBA" id="ARBA00022448"/>
    </source>
</evidence>
<dbReference type="Pfam" id="PF02933">
    <property type="entry name" value="CDC48_2"/>
    <property type="match status" value="1"/>
</dbReference>
<dbReference type="InterPro" id="IPR029067">
    <property type="entry name" value="CDC48_domain_2-like_sf"/>
</dbReference>
<dbReference type="FunCoup" id="B8BY63">
    <property type="interactions" value="185"/>
</dbReference>
<dbReference type="PANTHER" id="PTHR23078:SF3">
    <property type="entry name" value="VESICLE-FUSING ATPASE"/>
    <property type="match status" value="1"/>
</dbReference>
<gene>
    <name evidence="8" type="ORF">THAPSDRAFT_3575</name>
</gene>
<dbReference type="SUPFAM" id="SSF50692">
    <property type="entry name" value="ADC-like"/>
    <property type="match status" value="1"/>
</dbReference>